<evidence type="ECO:0000256" key="1">
    <source>
        <dbReference type="SAM" id="SignalP"/>
    </source>
</evidence>
<reference evidence="2 3" key="1">
    <citation type="journal article" date="2013" name="Nature">
        <title>Insights into bilaterian evolution from three spiralian genomes.</title>
        <authorList>
            <person name="Simakov O."/>
            <person name="Marletaz F."/>
            <person name="Cho S.J."/>
            <person name="Edsinger-Gonzales E."/>
            <person name="Havlak P."/>
            <person name="Hellsten U."/>
            <person name="Kuo D.H."/>
            <person name="Larsson T."/>
            <person name="Lv J."/>
            <person name="Arendt D."/>
            <person name="Savage R."/>
            <person name="Osoegawa K."/>
            <person name="de Jong P."/>
            <person name="Grimwood J."/>
            <person name="Chapman J.A."/>
            <person name="Shapiro H."/>
            <person name="Aerts A."/>
            <person name="Otillar R.P."/>
            <person name="Terry A.Y."/>
            <person name="Boore J.L."/>
            <person name="Grigoriev I.V."/>
            <person name="Lindberg D.R."/>
            <person name="Seaver E.C."/>
            <person name="Weisblat D.A."/>
            <person name="Putnam N.H."/>
            <person name="Rokhsar D.S."/>
        </authorList>
    </citation>
    <scope>NUCLEOTIDE SEQUENCE [LARGE SCALE GENOMIC DNA]</scope>
</reference>
<name>V4A507_LOTGI</name>
<protein>
    <recommendedName>
        <fullName evidence="4">Mammalian ependymin-related protein 1</fullName>
    </recommendedName>
</protein>
<dbReference type="PANTHER" id="PTHR10697">
    <property type="entry name" value="MAMMALIAN EPENDYMIN-RELATED PROTEIN 1"/>
    <property type="match status" value="1"/>
</dbReference>
<evidence type="ECO:0000313" key="2">
    <source>
        <dbReference type="EMBL" id="ESO90085.1"/>
    </source>
</evidence>
<dbReference type="Pfam" id="PF00811">
    <property type="entry name" value="Ependymin"/>
    <property type="match status" value="1"/>
</dbReference>
<feature type="chain" id="PRO_5004715768" description="Mammalian ependymin-related protein 1" evidence="1">
    <location>
        <begin position="17"/>
        <end position="192"/>
    </location>
</feature>
<dbReference type="OrthoDB" id="6084362at2759"/>
<dbReference type="GeneID" id="20249393"/>
<gene>
    <name evidence="2" type="ORF">LOTGIDRAFT_233898</name>
</gene>
<dbReference type="GO" id="GO:0007160">
    <property type="term" value="P:cell-matrix adhesion"/>
    <property type="evidence" value="ECO:0007669"/>
    <property type="project" value="InterPro"/>
</dbReference>
<dbReference type="EMBL" id="KB202481">
    <property type="protein sequence ID" value="ESO90085.1"/>
    <property type="molecule type" value="Genomic_DNA"/>
</dbReference>
<dbReference type="Proteomes" id="UP000030746">
    <property type="component" value="Unassembled WGS sequence"/>
</dbReference>
<evidence type="ECO:0008006" key="4">
    <source>
        <dbReference type="Google" id="ProtNLM"/>
    </source>
</evidence>
<dbReference type="GO" id="GO:0005576">
    <property type="term" value="C:extracellular region"/>
    <property type="evidence" value="ECO:0007669"/>
    <property type="project" value="InterPro"/>
</dbReference>
<organism evidence="2 3">
    <name type="scientific">Lottia gigantea</name>
    <name type="common">Giant owl limpet</name>
    <dbReference type="NCBI Taxonomy" id="225164"/>
    <lineage>
        <taxon>Eukaryota</taxon>
        <taxon>Metazoa</taxon>
        <taxon>Spiralia</taxon>
        <taxon>Lophotrochozoa</taxon>
        <taxon>Mollusca</taxon>
        <taxon>Gastropoda</taxon>
        <taxon>Patellogastropoda</taxon>
        <taxon>Lottioidea</taxon>
        <taxon>Lottiidae</taxon>
        <taxon>Lottia</taxon>
    </lineage>
</organism>
<dbReference type="HOGENOM" id="CLU_097673_1_0_1"/>
<dbReference type="KEGG" id="lgi:LOTGIDRAFT_233898"/>
<evidence type="ECO:0000313" key="3">
    <source>
        <dbReference type="Proteomes" id="UP000030746"/>
    </source>
</evidence>
<dbReference type="GO" id="GO:0005509">
    <property type="term" value="F:calcium ion binding"/>
    <property type="evidence" value="ECO:0007669"/>
    <property type="project" value="InterPro"/>
</dbReference>
<dbReference type="InterPro" id="IPR001299">
    <property type="entry name" value="Ependymin"/>
</dbReference>
<feature type="signal peptide" evidence="1">
    <location>
        <begin position="1"/>
        <end position="16"/>
    </location>
</feature>
<keyword evidence="3" id="KW-1185">Reference proteome</keyword>
<dbReference type="OMA" id="NTWTGTL"/>
<keyword evidence="1" id="KW-0732">Signal</keyword>
<accession>V4A507</accession>
<dbReference type="RefSeq" id="XP_009059162.1">
    <property type="nucleotide sequence ID" value="XM_009060914.1"/>
</dbReference>
<dbReference type="AlphaFoldDB" id="V4A507"/>
<dbReference type="PANTHER" id="PTHR10697:SF1">
    <property type="entry name" value="MAMMALIAN EPENDYMIN-RELATED PROTEIN 1"/>
    <property type="match status" value="1"/>
</dbReference>
<dbReference type="CTD" id="20249393"/>
<dbReference type="GO" id="GO:0005764">
    <property type="term" value="C:lysosome"/>
    <property type="evidence" value="ECO:0007669"/>
    <property type="project" value="TreeGrafter"/>
</dbReference>
<proteinExistence type="predicted"/>
<sequence length="192" mass="22019">MLRWLVCFSLLVCVMSQTPRPCESPKAWEGDVHTFDESKKFRRNARITYDEENIRIREVEELAIGSKDDFFDVIRLYREGVEYRLNLRTKVCNVTTLTRHFVPIGFPPNANFSDSFVIGISGFQDEEVSAISFDGVFEGVQFYGIVTTPDCYPVHLTTQSQQFGLAQSQYYNIKAGIPDPNVFIPPPECTRK</sequence>